<evidence type="ECO:0000313" key="2">
    <source>
        <dbReference type="EMBL" id="PSN72352.1"/>
    </source>
</evidence>
<gene>
    <name evidence="2" type="ORF">BS50DRAFT_249678</name>
</gene>
<dbReference type="Proteomes" id="UP000240883">
    <property type="component" value="Unassembled WGS sequence"/>
</dbReference>
<evidence type="ECO:0000313" key="3">
    <source>
        <dbReference type="Proteomes" id="UP000240883"/>
    </source>
</evidence>
<name>A0A2T2P3W9_CORCC</name>
<dbReference type="EMBL" id="KZ678130">
    <property type="protein sequence ID" value="PSN72352.1"/>
    <property type="molecule type" value="Genomic_DNA"/>
</dbReference>
<proteinExistence type="predicted"/>
<sequence length="136" mass="14993">MPSTPATATRRAPTPARARPPALRPSTRWHPPGASSALLAVPCRRIDGDANRAPPHCHSACRHVGPPRARQRFSRPHLTTYIFFDMVAAGSQPSRPPDKIKGPAERPQRRRMNFGSMPPARHPAPLRAIAYRTCES</sequence>
<feature type="compositionally biased region" description="Basic and acidic residues" evidence="1">
    <location>
        <begin position="96"/>
        <end position="107"/>
    </location>
</feature>
<reference evidence="2 3" key="1">
    <citation type="journal article" date="2018" name="Front. Microbiol.">
        <title>Genome-Wide Analysis of Corynespora cassiicola Leaf Fall Disease Putative Effectors.</title>
        <authorList>
            <person name="Lopez D."/>
            <person name="Ribeiro S."/>
            <person name="Label P."/>
            <person name="Fumanal B."/>
            <person name="Venisse J.S."/>
            <person name="Kohler A."/>
            <person name="de Oliveira R.R."/>
            <person name="Labutti K."/>
            <person name="Lipzen A."/>
            <person name="Lail K."/>
            <person name="Bauer D."/>
            <person name="Ohm R.A."/>
            <person name="Barry K.W."/>
            <person name="Spatafora J."/>
            <person name="Grigoriev I.V."/>
            <person name="Martin F.M."/>
            <person name="Pujade-Renaud V."/>
        </authorList>
    </citation>
    <scope>NUCLEOTIDE SEQUENCE [LARGE SCALE GENOMIC DNA]</scope>
    <source>
        <strain evidence="2 3">Philippines</strain>
    </source>
</reference>
<keyword evidence="3" id="KW-1185">Reference proteome</keyword>
<organism evidence="2 3">
    <name type="scientific">Corynespora cassiicola Philippines</name>
    <dbReference type="NCBI Taxonomy" id="1448308"/>
    <lineage>
        <taxon>Eukaryota</taxon>
        <taxon>Fungi</taxon>
        <taxon>Dikarya</taxon>
        <taxon>Ascomycota</taxon>
        <taxon>Pezizomycotina</taxon>
        <taxon>Dothideomycetes</taxon>
        <taxon>Pleosporomycetidae</taxon>
        <taxon>Pleosporales</taxon>
        <taxon>Corynesporascaceae</taxon>
        <taxon>Corynespora</taxon>
    </lineage>
</organism>
<protein>
    <submittedName>
        <fullName evidence="2">Uncharacterized protein</fullName>
    </submittedName>
</protein>
<accession>A0A2T2P3W9</accession>
<feature type="compositionally biased region" description="Low complexity" evidence="1">
    <location>
        <begin position="1"/>
        <end position="28"/>
    </location>
</feature>
<evidence type="ECO:0000256" key="1">
    <source>
        <dbReference type="SAM" id="MobiDB-lite"/>
    </source>
</evidence>
<feature type="region of interest" description="Disordered" evidence="1">
    <location>
        <begin position="89"/>
        <end position="126"/>
    </location>
</feature>
<feature type="region of interest" description="Disordered" evidence="1">
    <location>
        <begin position="1"/>
        <end position="35"/>
    </location>
</feature>
<dbReference type="AlphaFoldDB" id="A0A2T2P3W9"/>